<gene>
    <name evidence="3" type="ORF">CBF35_14680</name>
</gene>
<feature type="compositionally biased region" description="Basic and acidic residues" evidence="2">
    <location>
        <begin position="1"/>
        <end position="17"/>
    </location>
</feature>
<accession>A0A429ZBZ2</accession>
<evidence type="ECO:0000313" key="3">
    <source>
        <dbReference type="EMBL" id="RST91196.1"/>
    </source>
</evidence>
<dbReference type="Proteomes" id="UP000287239">
    <property type="component" value="Unassembled WGS sequence"/>
</dbReference>
<keyword evidence="1" id="KW-0175">Coiled coil</keyword>
<name>A0A429ZBZ2_9ENTE</name>
<comment type="caution">
    <text evidence="3">The sequence shown here is derived from an EMBL/GenBank/DDBJ whole genome shotgun (WGS) entry which is preliminary data.</text>
</comment>
<organism evidence="3 4">
    <name type="scientific">Vagococcus salmoninarum</name>
    <dbReference type="NCBI Taxonomy" id="2739"/>
    <lineage>
        <taxon>Bacteria</taxon>
        <taxon>Bacillati</taxon>
        <taxon>Bacillota</taxon>
        <taxon>Bacilli</taxon>
        <taxon>Lactobacillales</taxon>
        <taxon>Enterococcaceae</taxon>
        <taxon>Vagococcus</taxon>
    </lineage>
</organism>
<feature type="region of interest" description="Disordered" evidence="2">
    <location>
        <begin position="1"/>
        <end position="28"/>
    </location>
</feature>
<evidence type="ECO:0000313" key="4">
    <source>
        <dbReference type="Proteomes" id="UP000287239"/>
    </source>
</evidence>
<evidence type="ECO:0000256" key="1">
    <source>
        <dbReference type="SAM" id="Coils"/>
    </source>
</evidence>
<dbReference type="AlphaFoldDB" id="A0A429ZBZ2"/>
<sequence length="384" mass="44106">MVSKDERSQEQSVKDKQQTGSPLSNEPAQLERKINVLLTELSKAKQEIGLLTVKYNQLSETTQLMSNSFAKMAGYSERILSDKLEAQEINSLHKQFSESFKINHLLDESHTEGHSVNDMIGVYLLGAKKNADKIIIDAQSEAESLISDSLAKHTGSVDALKVTQNQLEKEVAELSETKKRLAEELKVAKTDSQPFIEKQAKLKREAEQYNEKIKAEAAEYKEQQAKEIAEYTAKEKAKADHYCKKIKREAEELVSKQKKAAQTYYETTKKEADEKFNIELLEAAFVKKESQVKKDIEQIKIDANSYASKRTRDADSYVRNIKREAEIYVSTTKNDADIYAKIKRDELIIEEKELEKRIEHLKNRFTHQIDQLLDTVDEYEEMKS</sequence>
<dbReference type="GeneID" id="98569590"/>
<keyword evidence="4" id="KW-1185">Reference proteome</keyword>
<proteinExistence type="predicted"/>
<dbReference type="RefSeq" id="WP_126782486.1">
    <property type="nucleotide sequence ID" value="NZ_NGJU01000033.1"/>
</dbReference>
<dbReference type="EMBL" id="NGJU01000033">
    <property type="protein sequence ID" value="RST91196.1"/>
    <property type="molecule type" value="Genomic_DNA"/>
</dbReference>
<protein>
    <submittedName>
        <fullName evidence="3">Uncharacterized protein</fullName>
    </submittedName>
</protein>
<reference evidence="3 4" key="1">
    <citation type="submission" date="2017-05" db="EMBL/GenBank/DDBJ databases">
        <title>Vagococcus spp. assemblies.</title>
        <authorList>
            <person name="Gulvik C.A."/>
        </authorList>
    </citation>
    <scope>NUCLEOTIDE SEQUENCE [LARGE SCALE GENOMIC DNA]</scope>
    <source>
        <strain evidence="3 4">NCFB 2777</strain>
    </source>
</reference>
<feature type="compositionally biased region" description="Polar residues" evidence="2">
    <location>
        <begin position="18"/>
        <end position="27"/>
    </location>
</feature>
<evidence type="ECO:0000256" key="2">
    <source>
        <dbReference type="SAM" id="MobiDB-lite"/>
    </source>
</evidence>
<feature type="coiled-coil region" evidence="1">
    <location>
        <begin position="157"/>
        <end position="263"/>
    </location>
</feature>
<feature type="coiled-coil region" evidence="1">
    <location>
        <begin position="344"/>
        <end position="382"/>
    </location>
</feature>